<protein>
    <recommendedName>
        <fullName evidence="2">WGR domain-containing protein</fullName>
    </recommendedName>
</protein>
<evidence type="ECO:0000256" key="1">
    <source>
        <dbReference type="SAM" id="MobiDB-lite"/>
    </source>
</evidence>
<organism evidence="3 4">
    <name type="scientific">Vibrio penaeicida</name>
    <dbReference type="NCBI Taxonomy" id="104609"/>
    <lineage>
        <taxon>Bacteria</taxon>
        <taxon>Pseudomonadati</taxon>
        <taxon>Pseudomonadota</taxon>
        <taxon>Gammaproteobacteria</taxon>
        <taxon>Vibrionales</taxon>
        <taxon>Vibrionaceae</taxon>
        <taxon>Vibrio</taxon>
    </lineage>
</organism>
<feature type="compositionally biased region" description="Polar residues" evidence="1">
    <location>
        <begin position="1037"/>
        <end position="1055"/>
    </location>
</feature>
<feature type="region of interest" description="Disordered" evidence="1">
    <location>
        <begin position="1020"/>
        <end position="1067"/>
    </location>
</feature>
<proteinExistence type="predicted"/>
<comment type="caution">
    <text evidence="3">The sequence shown here is derived from an EMBL/GenBank/DDBJ whole genome shotgun (WGS) entry which is preliminary data.</text>
</comment>
<feature type="domain" description="WGR" evidence="2">
    <location>
        <begin position="1"/>
        <end position="95"/>
    </location>
</feature>
<name>A0AAV5P4B0_9VIBR</name>
<dbReference type="Gene3D" id="2.20.140.10">
    <property type="entry name" value="WGR domain"/>
    <property type="match status" value="1"/>
</dbReference>
<dbReference type="EMBL" id="BSNX01000075">
    <property type="protein sequence ID" value="GLQ76382.1"/>
    <property type="molecule type" value="Genomic_DNA"/>
</dbReference>
<accession>A0AAV5P4B0</accession>
<dbReference type="PROSITE" id="PS51977">
    <property type="entry name" value="WGR"/>
    <property type="match status" value="1"/>
</dbReference>
<sequence length="1067" mass="121736">MKLIRNSRLRYQKDKSDKVYEVDLVELTSGEPSRYLVNFRYGRKGSTLREGTKTRDPVTLEQAERLFDSVVVSKVNKGYQDQNALSSYTSLQPKQPNSGFDHNTLINRIEQESSPYELGRQIWRLRPVANPEVASLIANKLGSDTWQLEYAILWTLGRVGSEANIDAIKPYLSHQDVRLATIALESLISLSPKSERKRIYVEVSGFELISVEEFVTQLDDFIAQRTAKGSINLLLKKAYLQSVFDEEMHQSLRDVLAKIPYAPNAFQGIRYILKMSEFRLDANMFAAAYYRLEQSNPYFQRAWKYHYSPEHGRLDIENELSSPESKLAHSQHTHNYLIRRQWRVLKQMGVNESPDFVRLATQLLLQFKDSDGKKPKTSEIYEYDQNWRRHVKAVNHYDEFARYSTLNALLRSENPRYKRSDAGYVWKLIPDVVFEGRGEAFAHLWDQVPHNLLELVLGSQCEPVCDFAVRALQDNTSYTDALSGDILVGILVRPYTACQNFALPLLEAYLKRQALSTECLITLLNSDVEVAQNLALDQLDKIRDLSKSVDVLTALLLMGQPSIHKWLEDRMKRTALFRSAQSELLMSLVLTLTDSHSEGNSIETFEHAEWLSEWLNLHCKDAISTISLPQIELLIFSQHSPNVLIGCEFLMAVDVEWAQIPTTIFEVIENNRSHKIQSYSVALLSKQSAEELVDNLSYLLKLLLKNNLSQRQAVLKTLPATYQRGSQHRPLVFGKLVDLLHKRELDSDLQQMIIGFIRQEFKRELSLNSLDEVMSLATATSTMAHDLAYDVFADSYNARQLERTLTASQWYSLAQSSTFALRALAIEQYVRTPATLLNANESPEESEPVLTLLNSQWQDVQDFAFEFCRNQMTSEHWNPESIVAVCDNPDERVQAFGRELLQRFFDESEGKQYLLKLSQHPAANVELFVTQLLAQYAANDEGMLLALKPYFVSVLSRVNRGRVAKDRVLKFLTEQADCSALVTEMVSDILVRQSLTSVQKDKAQILKAMLHLKKTNTHLDMPIKVTSPPSVMPKEGTISNEGNKSKESTSSNGGDSTPEKKATERES</sequence>
<dbReference type="AlphaFoldDB" id="A0AAV5P4B0"/>
<dbReference type="Proteomes" id="UP001156690">
    <property type="component" value="Unassembled WGS sequence"/>
</dbReference>
<reference evidence="4" key="1">
    <citation type="journal article" date="2019" name="Int. J. Syst. Evol. Microbiol.">
        <title>The Global Catalogue of Microorganisms (GCM) 10K type strain sequencing project: providing services to taxonomists for standard genome sequencing and annotation.</title>
        <authorList>
            <consortium name="The Broad Institute Genomics Platform"/>
            <consortium name="The Broad Institute Genome Sequencing Center for Infectious Disease"/>
            <person name="Wu L."/>
            <person name="Ma J."/>
        </authorList>
    </citation>
    <scope>NUCLEOTIDE SEQUENCE [LARGE SCALE GENOMIC DNA]</scope>
    <source>
        <strain evidence="4">NBRC 15640</strain>
    </source>
</reference>
<feature type="compositionally biased region" description="Basic and acidic residues" evidence="1">
    <location>
        <begin position="1057"/>
        <end position="1067"/>
    </location>
</feature>
<evidence type="ECO:0000259" key="2">
    <source>
        <dbReference type="PROSITE" id="PS51977"/>
    </source>
</evidence>
<keyword evidence="4" id="KW-1185">Reference proteome</keyword>
<evidence type="ECO:0000313" key="3">
    <source>
        <dbReference type="EMBL" id="GLQ76382.1"/>
    </source>
</evidence>
<evidence type="ECO:0000313" key="4">
    <source>
        <dbReference type="Proteomes" id="UP001156690"/>
    </source>
</evidence>
<gene>
    <name evidence="3" type="ORF">GCM10007932_57450</name>
</gene>
<dbReference type="CDD" id="cd07998">
    <property type="entry name" value="WGR_DNA_ligase"/>
    <property type="match status" value="1"/>
</dbReference>
<dbReference type="RefSeq" id="WP_126608129.1">
    <property type="nucleotide sequence ID" value="NZ_AP025145.1"/>
</dbReference>
<dbReference type="InterPro" id="IPR008893">
    <property type="entry name" value="WGR_domain"/>
</dbReference>